<dbReference type="PROSITE" id="PS51710">
    <property type="entry name" value="G_OBG"/>
    <property type="match status" value="1"/>
</dbReference>
<dbReference type="Pfam" id="PF08438">
    <property type="entry name" value="YGR210-like_G4"/>
    <property type="match status" value="1"/>
</dbReference>
<sequence length="413" mass="45756">MREPLIALCGKPSSGKSTTLNSLTSEPVAKTGSFPFTTIKPNHGVGYLTVCCACSRYKRQSECMPLYGECKGGRRKIPVQLLDVAGLVPGASEGRGLGNQFLDDLRVAACLVHVVDASGTTDEQGKECRGYDPYRDVAWLQSEIVQWIYKNLEKKWASIIRRHVATKSTPIDTLAAQFSGYGGKPSAHLARVFQKLGHNAEEAKIERWSLEQVEHMVEFYVQIRFPTVLSLNKIDHADSAENIAKIAKHQDPESIVLTSAVAENLLRKLAKQRFIRYEEGTEFVDTKEDLGPDEADTLLEMDERTKQRVENLRDMVLYRYGSTGVSNILQKACAMLELTPVYLVKNAQFGHNDKQHGIFRDVALVKIGTRIGDIAANISKADLVYAETAGGVRVGADDLLQPGVNDILLFKFV</sequence>
<dbReference type="OMA" id="WILGNLM"/>
<keyword evidence="1" id="KW-0547">Nucleotide-binding</keyword>
<dbReference type="AlphaFoldDB" id="A0A1Y2EQ11"/>
<dbReference type="STRING" id="56484.A0A1Y2EQ11"/>
<dbReference type="PANTHER" id="PTHR23305">
    <property type="entry name" value="OBG GTPASE FAMILY"/>
    <property type="match status" value="1"/>
</dbReference>
<feature type="domain" description="OBG-type G" evidence="3">
    <location>
        <begin position="4"/>
        <end position="278"/>
    </location>
</feature>
<dbReference type="GeneID" id="63784763"/>
<keyword evidence="4" id="KW-0378">Hydrolase</keyword>
<dbReference type="PRINTS" id="PR00326">
    <property type="entry name" value="GTP1OBG"/>
</dbReference>
<keyword evidence="2" id="KW-0342">GTP-binding</keyword>
<evidence type="ECO:0000259" key="3">
    <source>
        <dbReference type="PROSITE" id="PS51710"/>
    </source>
</evidence>
<dbReference type="Pfam" id="PF01926">
    <property type="entry name" value="MMR_HSR1"/>
    <property type="match status" value="1"/>
</dbReference>
<comment type="caution">
    <text evidence="4">The sequence shown here is derived from an EMBL/GenBank/DDBJ whole genome shotgun (WGS) entry which is preliminary data.</text>
</comment>
<accession>A0A1Y2EQ11</accession>
<dbReference type="InterPro" id="IPR031167">
    <property type="entry name" value="G_OBG"/>
</dbReference>
<proteinExistence type="predicted"/>
<gene>
    <name evidence="4" type="ORF">BCR37DRAFT_352988</name>
</gene>
<evidence type="ECO:0000256" key="2">
    <source>
        <dbReference type="ARBA" id="ARBA00023134"/>
    </source>
</evidence>
<evidence type="ECO:0000256" key="1">
    <source>
        <dbReference type="ARBA" id="ARBA00022741"/>
    </source>
</evidence>
<evidence type="ECO:0000313" key="4">
    <source>
        <dbReference type="EMBL" id="ORY73680.1"/>
    </source>
</evidence>
<name>A0A1Y2EQ11_PROLT</name>
<dbReference type="Proteomes" id="UP000193685">
    <property type="component" value="Unassembled WGS sequence"/>
</dbReference>
<dbReference type="EMBL" id="MCFI01000033">
    <property type="protein sequence ID" value="ORY73680.1"/>
    <property type="molecule type" value="Genomic_DNA"/>
</dbReference>
<dbReference type="RefSeq" id="XP_040721860.1">
    <property type="nucleotide sequence ID" value="XM_040868164.1"/>
</dbReference>
<dbReference type="PANTHER" id="PTHR23305:SF1">
    <property type="entry name" value="OBG-TYPE G DOMAIN-CONTAINING PROTEIN"/>
    <property type="match status" value="1"/>
</dbReference>
<dbReference type="InterPro" id="IPR027417">
    <property type="entry name" value="P-loop_NTPase"/>
</dbReference>
<dbReference type="InterPro" id="IPR006073">
    <property type="entry name" value="GTP-bd"/>
</dbReference>
<protein>
    <submittedName>
        <fullName evidence="4">p-loop containing nucleoside triphosphate hydrolase protein</fullName>
    </submittedName>
</protein>
<dbReference type="InterPro" id="IPR013646">
    <property type="entry name" value="YGR210-like_G4"/>
</dbReference>
<dbReference type="GO" id="GO:0016887">
    <property type="term" value="F:ATP hydrolysis activity"/>
    <property type="evidence" value="ECO:0007669"/>
    <property type="project" value="TreeGrafter"/>
</dbReference>
<dbReference type="GO" id="GO:0005525">
    <property type="term" value="F:GTP binding"/>
    <property type="evidence" value="ECO:0007669"/>
    <property type="project" value="UniProtKB-KW"/>
</dbReference>
<dbReference type="Gene3D" id="1.10.8.470">
    <property type="match status" value="1"/>
</dbReference>
<reference evidence="4 5" key="1">
    <citation type="submission" date="2016-07" db="EMBL/GenBank/DDBJ databases">
        <title>Pervasive Adenine N6-methylation of Active Genes in Fungi.</title>
        <authorList>
            <consortium name="DOE Joint Genome Institute"/>
            <person name="Mondo S.J."/>
            <person name="Dannebaum R.O."/>
            <person name="Kuo R.C."/>
            <person name="Labutti K."/>
            <person name="Haridas S."/>
            <person name="Kuo A."/>
            <person name="Salamov A."/>
            <person name="Ahrendt S.R."/>
            <person name="Lipzen A."/>
            <person name="Sullivan W."/>
            <person name="Andreopoulos W.B."/>
            <person name="Clum A."/>
            <person name="Lindquist E."/>
            <person name="Daum C."/>
            <person name="Ramamoorthy G.K."/>
            <person name="Gryganskyi A."/>
            <person name="Culley D."/>
            <person name="Magnuson J.K."/>
            <person name="James T.Y."/>
            <person name="O'Malley M.A."/>
            <person name="Stajich J.E."/>
            <person name="Spatafora J.W."/>
            <person name="Visel A."/>
            <person name="Grigoriev I.V."/>
        </authorList>
    </citation>
    <scope>NUCLEOTIDE SEQUENCE [LARGE SCALE GENOMIC DNA]</scope>
    <source>
        <strain evidence="4 5">12-1054</strain>
    </source>
</reference>
<dbReference type="Gene3D" id="3.40.50.300">
    <property type="entry name" value="P-loop containing nucleotide triphosphate hydrolases"/>
    <property type="match status" value="1"/>
</dbReference>
<evidence type="ECO:0000313" key="5">
    <source>
        <dbReference type="Proteomes" id="UP000193685"/>
    </source>
</evidence>
<dbReference type="GO" id="GO:0005737">
    <property type="term" value="C:cytoplasm"/>
    <property type="evidence" value="ECO:0007669"/>
    <property type="project" value="TreeGrafter"/>
</dbReference>
<dbReference type="FunFam" id="1.10.8.470:FF:000001">
    <property type="entry name" value="GTP-binding protein homolog"/>
    <property type="match status" value="1"/>
</dbReference>
<dbReference type="CDD" id="cd01899">
    <property type="entry name" value="Ygr210"/>
    <property type="match status" value="1"/>
</dbReference>
<organism evidence="4 5">
    <name type="scientific">Protomyces lactucae-debilis</name>
    <dbReference type="NCBI Taxonomy" id="2754530"/>
    <lineage>
        <taxon>Eukaryota</taxon>
        <taxon>Fungi</taxon>
        <taxon>Dikarya</taxon>
        <taxon>Ascomycota</taxon>
        <taxon>Taphrinomycotina</taxon>
        <taxon>Taphrinomycetes</taxon>
        <taxon>Taphrinales</taxon>
        <taxon>Protomycetaceae</taxon>
        <taxon>Protomyces</taxon>
    </lineage>
</organism>
<keyword evidence="5" id="KW-1185">Reference proteome</keyword>
<dbReference type="SUPFAM" id="SSF52540">
    <property type="entry name" value="P-loop containing nucleoside triphosphate hydrolases"/>
    <property type="match status" value="1"/>
</dbReference>
<dbReference type="OrthoDB" id="545683at2759"/>